<sequence>MNPNWFAYLALFSWPLVSFVLYQRLPVARATLWSILAAYLLLPSATEVDLPMIPPMDKATIPNLSAFLICRFALGKRISLLPNIRWLRGLLLIYVTSPFITALLNADPIIAGPLQIKAMNSYDALSAAIRQSLFILPFLLGIAFVRDAKSHEDVLRILVVAALAYSLPMLFEVRMSPQLHRWFYGFFPHSFGQQKRGDGFRPVVFMEHGLLVAFFTMSALFAASTLAKLRKTVRGIGAGMVSFYLGVVLILCKSMASMIYALLLVGGSRIVSPAGQIKFARVLVMMVVVYPLCRATDWFPTNELVAMAAEVSELRAQSLRYRLDNEEILLHHARERGFFGWGSWGRNRVYDPNSGKDLSVTDGRWIIVMGEFGWVGYLAEFGLLALPVLRASKAIRMITDTRERRVFAAITSLLAISMFDLLPNASVSPWTWLLAGALLGRIEQLRLSARKQRVTPADSRHKIQTVQAA</sequence>
<accession>G0A249</accession>
<reference evidence="3" key="3">
    <citation type="submission" date="2011-05" db="EMBL/GenBank/DDBJ databases">
        <title>Complete sequence of Methylomonas methanica MC09.</title>
        <authorList>
            <consortium name="US DOE Joint Genome Institute"/>
            <person name="Lucas S."/>
            <person name="Han J."/>
            <person name="Lapidus A."/>
            <person name="Cheng J.-F."/>
            <person name="Goodwin L."/>
            <person name="Pitluck S."/>
            <person name="Peters L."/>
            <person name="Mikhailova N."/>
            <person name="Teshima H."/>
            <person name="Han C."/>
            <person name="Tapia R."/>
            <person name="Land M."/>
            <person name="Hauser L."/>
            <person name="Kyrpides N."/>
            <person name="Ivanova N."/>
            <person name="Pagani I."/>
            <person name="Stein L."/>
            <person name="Woyke T."/>
        </authorList>
    </citation>
    <scope>NUCLEOTIDE SEQUENCE [LARGE SCALE GENOMIC DNA]</scope>
    <source>
        <strain evidence="3">MC09</strain>
    </source>
</reference>
<dbReference type="PANTHER" id="PTHR37422:SF13">
    <property type="entry name" value="LIPOPOLYSACCHARIDE BIOSYNTHESIS PROTEIN PA4999-RELATED"/>
    <property type="match status" value="1"/>
</dbReference>
<evidence type="ECO:0000313" key="2">
    <source>
        <dbReference type="EMBL" id="AEG02592.1"/>
    </source>
</evidence>
<keyword evidence="1" id="KW-0812">Transmembrane</keyword>
<feature type="transmembrane region" description="Helical" evidence="1">
    <location>
        <begin position="241"/>
        <end position="263"/>
    </location>
</feature>
<feature type="transmembrane region" description="Helical" evidence="1">
    <location>
        <begin position="86"/>
        <end position="104"/>
    </location>
</feature>
<feature type="transmembrane region" description="Helical" evidence="1">
    <location>
        <begin position="365"/>
        <end position="386"/>
    </location>
</feature>
<evidence type="ECO:0000313" key="3">
    <source>
        <dbReference type="Proteomes" id="UP000008888"/>
    </source>
</evidence>
<dbReference type="AlphaFoldDB" id="G0A249"/>
<gene>
    <name evidence="2" type="ordered locus">Metme_4241</name>
</gene>
<keyword evidence="1" id="KW-1133">Transmembrane helix</keyword>
<feature type="transmembrane region" description="Helical" evidence="1">
    <location>
        <begin position="6"/>
        <end position="23"/>
    </location>
</feature>
<protein>
    <recommendedName>
        <fullName evidence="4">O-antigen ligase-like membrane protein</fullName>
    </recommendedName>
</protein>
<dbReference type="InterPro" id="IPR051533">
    <property type="entry name" value="WaaL-like"/>
</dbReference>
<feature type="transmembrane region" description="Helical" evidence="1">
    <location>
        <begin position="154"/>
        <end position="171"/>
    </location>
</feature>
<dbReference type="KEGG" id="mmt:Metme_4241"/>
<reference evidence="2 3" key="1">
    <citation type="journal article" date="2011" name="J. Bacteriol.">
        <title>Complete Genome Sequence of the Aerobic Marine Methanotroph Methylomonas methanica MC09.</title>
        <authorList>
            <person name="Boden R."/>
            <person name="Cunliffe M."/>
            <person name="Scanlan J."/>
            <person name="Moussard H."/>
            <person name="Kits K.D."/>
            <person name="Klotz M.G."/>
            <person name="Jetten M.S."/>
            <person name="Vuilleumier S."/>
            <person name="Han J."/>
            <person name="Peters L."/>
            <person name="Mikhailova N."/>
            <person name="Teshima H."/>
            <person name="Tapia R."/>
            <person name="Kyrpides N."/>
            <person name="Ivanova N."/>
            <person name="Pagani I."/>
            <person name="Cheng J.F."/>
            <person name="Goodwin L."/>
            <person name="Han C."/>
            <person name="Hauser L."/>
            <person name="Land M.L."/>
            <person name="Lapidus A."/>
            <person name="Lucas S."/>
            <person name="Pitluck S."/>
            <person name="Woyke T."/>
            <person name="Stein L."/>
            <person name="Murrell J.C."/>
        </authorList>
    </citation>
    <scope>NUCLEOTIDE SEQUENCE [LARGE SCALE GENOMIC DNA]</scope>
    <source>
        <strain evidence="2 3">MC09</strain>
    </source>
</reference>
<organism evidence="2 3">
    <name type="scientific">Methylomonas methanica (strain DSM 25384 / MC09)</name>
    <dbReference type="NCBI Taxonomy" id="857087"/>
    <lineage>
        <taxon>Bacteria</taxon>
        <taxon>Pseudomonadati</taxon>
        <taxon>Pseudomonadota</taxon>
        <taxon>Gammaproteobacteria</taxon>
        <taxon>Methylococcales</taxon>
        <taxon>Methylococcaceae</taxon>
        <taxon>Methylomonas</taxon>
    </lineage>
</organism>
<dbReference type="HOGENOM" id="CLU_586233_0_0_6"/>
<keyword evidence="1" id="KW-0472">Membrane</keyword>
<dbReference type="eggNOG" id="COG3307">
    <property type="taxonomic scope" value="Bacteria"/>
</dbReference>
<dbReference type="Proteomes" id="UP000008888">
    <property type="component" value="Chromosome"/>
</dbReference>
<dbReference type="STRING" id="857087.Metme_4241"/>
<feature type="transmembrane region" description="Helical" evidence="1">
    <location>
        <begin position="210"/>
        <end position="229"/>
    </location>
</feature>
<evidence type="ECO:0000256" key="1">
    <source>
        <dbReference type="SAM" id="Phobius"/>
    </source>
</evidence>
<dbReference type="PANTHER" id="PTHR37422">
    <property type="entry name" value="TEICHURONIC ACID BIOSYNTHESIS PROTEIN TUAE"/>
    <property type="match status" value="1"/>
</dbReference>
<feature type="transmembrane region" description="Helical" evidence="1">
    <location>
        <begin position="124"/>
        <end position="145"/>
    </location>
</feature>
<dbReference type="EMBL" id="CP002738">
    <property type="protein sequence ID" value="AEG02592.1"/>
    <property type="molecule type" value="Genomic_DNA"/>
</dbReference>
<reference key="2">
    <citation type="submission" date="2011-05" db="EMBL/GenBank/DDBJ databases">
        <title>Complete genome sequence of the aerobic marine methanotroph Methylomonas methanica MC09.</title>
        <authorList>
            <person name="Boden R."/>
            <person name="Cunliffe M."/>
            <person name="Scanlan J."/>
            <person name="Moussard H."/>
            <person name="Kits K.D."/>
            <person name="Klotz M."/>
            <person name="Jetten M."/>
            <person name="Vuilleumier S."/>
            <person name="Han J."/>
            <person name="Peters L."/>
            <person name="Mikhailova N."/>
            <person name="Teshima H."/>
            <person name="Tapia R."/>
            <person name="Kyrpides N."/>
            <person name="Ivanova N."/>
            <person name="Pagani I."/>
            <person name="Cheng J.-F."/>
            <person name="Goodwin L."/>
            <person name="Han C."/>
            <person name="Hauser L."/>
            <person name="Land M."/>
            <person name="Lapidus A."/>
            <person name="Lucas S."/>
            <person name="Pitluck S."/>
            <person name="Woyke T."/>
            <person name="Stein L.Y."/>
            <person name="Murrell C."/>
        </authorList>
    </citation>
    <scope>NUCLEOTIDE SEQUENCE</scope>
    <source>
        <strain>MC09</strain>
    </source>
</reference>
<keyword evidence="3" id="KW-1185">Reference proteome</keyword>
<evidence type="ECO:0008006" key="4">
    <source>
        <dbReference type="Google" id="ProtNLM"/>
    </source>
</evidence>
<feature type="transmembrane region" description="Helical" evidence="1">
    <location>
        <begin position="406"/>
        <end position="423"/>
    </location>
</feature>
<proteinExistence type="predicted"/>
<name>G0A249_METMM</name>